<dbReference type="InterPro" id="IPR006311">
    <property type="entry name" value="TAT_signal"/>
</dbReference>
<feature type="signal peptide" evidence="2">
    <location>
        <begin position="1"/>
        <end position="26"/>
    </location>
</feature>
<accession>A0A512N8X2</accession>
<proteinExistence type="inferred from homology"/>
<evidence type="ECO:0000313" key="4">
    <source>
        <dbReference type="Proteomes" id="UP000321058"/>
    </source>
</evidence>
<dbReference type="CDD" id="cd13578">
    <property type="entry name" value="PBP2_Bug27"/>
    <property type="match status" value="1"/>
</dbReference>
<dbReference type="Gene3D" id="3.40.190.10">
    <property type="entry name" value="Periplasmic binding protein-like II"/>
    <property type="match status" value="1"/>
</dbReference>
<dbReference type="PIRSF" id="PIRSF017082">
    <property type="entry name" value="YflP"/>
    <property type="match status" value="1"/>
</dbReference>
<comment type="similarity">
    <text evidence="1">Belongs to the UPF0065 (bug) family.</text>
</comment>
<dbReference type="PROSITE" id="PS51318">
    <property type="entry name" value="TAT"/>
    <property type="match status" value="1"/>
</dbReference>
<dbReference type="AlphaFoldDB" id="A0A512N8X2"/>
<dbReference type="Gene3D" id="3.40.190.150">
    <property type="entry name" value="Bordetella uptake gene, domain 1"/>
    <property type="match status" value="1"/>
</dbReference>
<keyword evidence="4" id="KW-1185">Reference proteome</keyword>
<dbReference type="PANTHER" id="PTHR42928">
    <property type="entry name" value="TRICARBOXYLATE-BINDING PROTEIN"/>
    <property type="match status" value="1"/>
</dbReference>
<comment type="caution">
    <text evidence="3">The sequence shown here is derived from an EMBL/GenBank/DDBJ whole genome shotgun (WGS) entry which is preliminary data.</text>
</comment>
<evidence type="ECO:0000256" key="1">
    <source>
        <dbReference type="ARBA" id="ARBA00006987"/>
    </source>
</evidence>
<sequence>MIRPSRRQALKLVGLVAGSAVLPAAAQTSTFPSRPIRIVVPHAPGGNSDTFGRIVAQKITDQTGQQAIVENRPGAGGTVGSALVSKSAPDGYTVVVADNGTHAIAPTLYGAKLPYDVFKDFTPIMLAAKFPTVIMLHPSVPAATPKEFVALAKSQPGKFTYSSAGTGNGSHLTMELFRSAAGGLDMVHVPYKGGAPAVQALLAGEVQLTAVSVNTSLPQIQSGKVRALGVASSKRSPALPDVATFTENGIDFEGDSWLAIIGPPGLPPDIAARLNQIFTAALRDPDTEARLAKIGLEVVASSPDDFTKVLQHDVPKWGAAVKASGAVAE</sequence>
<dbReference type="PANTHER" id="PTHR42928:SF5">
    <property type="entry name" value="BLR1237 PROTEIN"/>
    <property type="match status" value="1"/>
</dbReference>
<feature type="chain" id="PRO_5022119107" evidence="2">
    <location>
        <begin position="27"/>
        <end position="329"/>
    </location>
</feature>
<dbReference type="Proteomes" id="UP000321058">
    <property type="component" value="Unassembled WGS sequence"/>
</dbReference>
<evidence type="ECO:0000313" key="3">
    <source>
        <dbReference type="EMBL" id="GEP55408.1"/>
    </source>
</evidence>
<name>A0A512N8X2_9HYPH</name>
<dbReference type="InterPro" id="IPR005064">
    <property type="entry name" value="BUG"/>
</dbReference>
<keyword evidence="2" id="KW-0732">Signal</keyword>
<dbReference type="SUPFAM" id="SSF53850">
    <property type="entry name" value="Periplasmic binding protein-like II"/>
    <property type="match status" value="1"/>
</dbReference>
<gene>
    <name evidence="3" type="ORF">RSO01_25740</name>
</gene>
<dbReference type="InterPro" id="IPR042100">
    <property type="entry name" value="Bug_dom1"/>
</dbReference>
<organism evidence="3 4">
    <name type="scientific">Reyranella soli</name>
    <dbReference type="NCBI Taxonomy" id="1230389"/>
    <lineage>
        <taxon>Bacteria</taxon>
        <taxon>Pseudomonadati</taxon>
        <taxon>Pseudomonadota</taxon>
        <taxon>Alphaproteobacteria</taxon>
        <taxon>Hyphomicrobiales</taxon>
        <taxon>Reyranellaceae</taxon>
        <taxon>Reyranella</taxon>
    </lineage>
</organism>
<evidence type="ECO:0000256" key="2">
    <source>
        <dbReference type="SAM" id="SignalP"/>
    </source>
</evidence>
<dbReference type="RefSeq" id="WP_170303019.1">
    <property type="nucleotide sequence ID" value="NZ_BKAJ01000037.1"/>
</dbReference>
<protein>
    <submittedName>
        <fullName evidence="3">MFS transporter</fullName>
    </submittedName>
</protein>
<reference evidence="3 4" key="1">
    <citation type="submission" date="2019-07" db="EMBL/GenBank/DDBJ databases">
        <title>Whole genome shotgun sequence of Reyranella soli NBRC 108950.</title>
        <authorList>
            <person name="Hosoyama A."/>
            <person name="Uohara A."/>
            <person name="Ohji S."/>
            <person name="Ichikawa N."/>
        </authorList>
    </citation>
    <scope>NUCLEOTIDE SEQUENCE [LARGE SCALE GENOMIC DNA]</scope>
    <source>
        <strain evidence="3 4">NBRC 108950</strain>
    </source>
</reference>
<dbReference type="Pfam" id="PF03401">
    <property type="entry name" value="TctC"/>
    <property type="match status" value="1"/>
</dbReference>
<dbReference type="EMBL" id="BKAJ01000037">
    <property type="protein sequence ID" value="GEP55408.1"/>
    <property type="molecule type" value="Genomic_DNA"/>
</dbReference>